<feature type="domain" description="Peptidase M14" evidence="8">
    <location>
        <begin position="99"/>
        <end position="445"/>
    </location>
</feature>
<evidence type="ECO:0000256" key="6">
    <source>
        <dbReference type="ARBA" id="ARBA00023049"/>
    </source>
</evidence>
<dbReference type="PROSITE" id="PS52035">
    <property type="entry name" value="PEPTIDASE_M14"/>
    <property type="match status" value="1"/>
</dbReference>
<evidence type="ECO:0000256" key="5">
    <source>
        <dbReference type="ARBA" id="ARBA00022833"/>
    </source>
</evidence>
<comment type="cofactor">
    <cofactor evidence="1">
        <name>Zn(2+)</name>
        <dbReference type="ChEBI" id="CHEBI:29105"/>
    </cofactor>
</comment>
<gene>
    <name evidence="9" type="ORF">ACHAW5_006277</name>
</gene>
<dbReference type="PANTHER" id="PTHR11705">
    <property type="entry name" value="PROTEASE FAMILY M14 CARBOXYPEPTIDASE A,B"/>
    <property type="match status" value="1"/>
</dbReference>
<dbReference type="Pfam" id="PF00246">
    <property type="entry name" value="Peptidase_M14"/>
    <property type="match status" value="1"/>
</dbReference>
<keyword evidence="10" id="KW-1185">Reference proteome</keyword>
<organism evidence="9 10">
    <name type="scientific">Stephanodiscus triporus</name>
    <dbReference type="NCBI Taxonomy" id="2934178"/>
    <lineage>
        <taxon>Eukaryota</taxon>
        <taxon>Sar</taxon>
        <taxon>Stramenopiles</taxon>
        <taxon>Ochrophyta</taxon>
        <taxon>Bacillariophyta</taxon>
        <taxon>Coscinodiscophyceae</taxon>
        <taxon>Thalassiosirophycidae</taxon>
        <taxon>Stephanodiscales</taxon>
        <taxon>Stephanodiscaceae</taxon>
        <taxon>Stephanodiscus</taxon>
    </lineage>
</organism>
<evidence type="ECO:0000313" key="10">
    <source>
        <dbReference type="Proteomes" id="UP001530315"/>
    </source>
</evidence>
<dbReference type="InterPro" id="IPR000834">
    <property type="entry name" value="Peptidase_M14"/>
</dbReference>
<keyword evidence="6" id="KW-0482">Metalloprotease</keyword>
<evidence type="ECO:0000256" key="7">
    <source>
        <dbReference type="PROSITE-ProRule" id="PRU01379"/>
    </source>
</evidence>
<dbReference type="PANTHER" id="PTHR11705:SF143">
    <property type="entry name" value="SLL0236 PROTEIN"/>
    <property type="match status" value="1"/>
</dbReference>
<evidence type="ECO:0000256" key="4">
    <source>
        <dbReference type="ARBA" id="ARBA00022801"/>
    </source>
</evidence>
<comment type="caution">
    <text evidence="9">The sequence shown here is derived from an EMBL/GenBank/DDBJ whole genome shotgun (WGS) entry which is preliminary data.</text>
</comment>
<keyword evidence="3" id="KW-0645">Protease</keyword>
<accession>A0ABD3NU79</accession>
<reference evidence="9 10" key="1">
    <citation type="submission" date="2024-10" db="EMBL/GenBank/DDBJ databases">
        <title>Updated reference genomes for cyclostephanoid diatoms.</title>
        <authorList>
            <person name="Roberts W.R."/>
            <person name="Alverson A.J."/>
        </authorList>
    </citation>
    <scope>NUCLEOTIDE SEQUENCE [LARGE SCALE GENOMIC DNA]</scope>
    <source>
        <strain evidence="9 10">AJA276-08</strain>
    </source>
</reference>
<proteinExistence type="inferred from homology"/>
<keyword evidence="4" id="KW-0378">Hydrolase</keyword>
<protein>
    <recommendedName>
        <fullName evidence="8">Peptidase M14 domain-containing protein</fullName>
    </recommendedName>
</protein>
<comment type="caution">
    <text evidence="7">Lacks conserved residue(s) required for the propagation of feature annotation.</text>
</comment>
<dbReference type="Gene3D" id="3.40.630.10">
    <property type="entry name" value="Zn peptidases"/>
    <property type="match status" value="1"/>
</dbReference>
<name>A0ABD3NU79_9STRA</name>
<evidence type="ECO:0000256" key="3">
    <source>
        <dbReference type="ARBA" id="ARBA00022670"/>
    </source>
</evidence>
<evidence type="ECO:0000313" key="9">
    <source>
        <dbReference type="EMBL" id="KAL3778973.1"/>
    </source>
</evidence>
<dbReference type="GO" id="GO:0008237">
    <property type="term" value="F:metallopeptidase activity"/>
    <property type="evidence" value="ECO:0007669"/>
    <property type="project" value="UniProtKB-KW"/>
</dbReference>
<keyword evidence="5" id="KW-0862">Zinc</keyword>
<evidence type="ECO:0000259" key="8">
    <source>
        <dbReference type="PROSITE" id="PS52035"/>
    </source>
</evidence>
<dbReference type="SUPFAM" id="SSF53187">
    <property type="entry name" value="Zn-dependent exopeptidases"/>
    <property type="match status" value="1"/>
</dbReference>
<dbReference type="Proteomes" id="UP001530315">
    <property type="component" value="Unassembled WGS sequence"/>
</dbReference>
<dbReference type="GO" id="GO:0006508">
    <property type="term" value="P:proteolysis"/>
    <property type="evidence" value="ECO:0007669"/>
    <property type="project" value="UniProtKB-KW"/>
</dbReference>
<dbReference type="EMBL" id="JALLAZ020001191">
    <property type="protein sequence ID" value="KAL3778973.1"/>
    <property type="molecule type" value="Genomic_DNA"/>
</dbReference>
<comment type="similarity">
    <text evidence="2 7">Belongs to the peptidase M14 family.</text>
</comment>
<dbReference type="AlphaFoldDB" id="A0ABD3NU79"/>
<evidence type="ECO:0000256" key="2">
    <source>
        <dbReference type="ARBA" id="ARBA00005988"/>
    </source>
</evidence>
<dbReference type="SMART" id="SM00631">
    <property type="entry name" value="Zn_pept"/>
    <property type="match status" value="1"/>
</dbReference>
<sequence>MEPGRFSRFPAEVDLIGFDHLASDKIATISFIVHDEDELARLTLLAKEPGSMTIGGEIELDPVATEDLRKQIEYKYEVAAGEFALASTSAYPTIANYPCYKNLQGSFQWMDDMVVKAQTISGLSVTKLDIGDSWYKTDTLTTTTGYDMFVLRVTGTQGNVATKAPFFIMSGIHAREMTPPELTSRWVQSLIEGYNNDADITAMLDSTEIHLLLQSNPDGRYVAETNQAAMRRKSMKPNTKKCATNSVGVDLNRNFPYQWGLTSGSSADACAETFRGTAASSEPEVQAIINYTKTIFPATQRKTDPQAPYNEATTMGVFVDVHSYSNLVLSPCIGYTAAGTTVDYAFKELGAAALTFELGTAFYQDCLTFENTIWPLNRQPLMLLAKISRAPYTMGQAPDVTALSASVSAGQVTITAAASDSAWSKSQVSTSQQAVAEIRAWVDAHPYSSNPGTGTVLTNGSVIVDISGLALGRHTVYVQATDSAGKRGPVTAAYFTK</sequence>
<evidence type="ECO:0000256" key="1">
    <source>
        <dbReference type="ARBA" id="ARBA00001947"/>
    </source>
</evidence>